<dbReference type="GO" id="GO:0016192">
    <property type="term" value="P:vesicle-mediated transport"/>
    <property type="evidence" value="ECO:0000318"/>
    <property type="project" value="GO_Central"/>
</dbReference>
<dbReference type="InterPro" id="IPR043987">
    <property type="entry name" value="CCZ1/INTU/HSP4_longin_1"/>
</dbReference>
<dbReference type="GO" id="GO:0035658">
    <property type="term" value="C:Mon1-Ccz1 complex"/>
    <property type="evidence" value="ECO:0007669"/>
    <property type="project" value="InterPro"/>
</dbReference>
<dbReference type="STRING" id="4097.A0A1S4C9D2"/>
<evidence type="ECO:0000256" key="1">
    <source>
        <dbReference type="ARBA" id="ARBA00005352"/>
    </source>
</evidence>
<protein>
    <submittedName>
        <fullName evidence="3">Vacuolar fusion protein CCZ1 homolog isoform X1</fullName>
    </submittedName>
</protein>
<feature type="domain" description="CCZ1/INTU/HSP4 first Longin" evidence="2">
    <location>
        <begin position="16"/>
        <end position="124"/>
    </location>
</feature>
<dbReference type="PANTHER" id="PTHR13056:SF0">
    <property type="entry name" value="VACUOLAR FUSION PROTEIN CCZ1 HOMOLOG-RELATED"/>
    <property type="match status" value="1"/>
</dbReference>
<accession>A0A1S4C9D2</accession>
<proteinExistence type="inferred from homology"/>
<dbReference type="Pfam" id="PF19031">
    <property type="entry name" value="Intu_longin_1"/>
    <property type="match status" value="1"/>
</dbReference>
<dbReference type="AlphaFoldDB" id="A0A1S4C9D2"/>
<evidence type="ECO:0000259" key="2">
    <source>
        <dbReference type="Pfam" id="PF19031"/>
    </source>
</evidence>
<dbReference type="PANTHER" id="PTHR13056">
    <property type="entry name" value="VACUOLAR FUSION PROTEIN CCZ1 HOMOLOG-RELATED"/>
    <property type="match status" value="1"/>
</dbReference>
<dbReference type="OMA" id="ICRINGE"/>
<dbReference type="KEGG" id="nta:107816536"/>
<gene>
    <name evidence="3" type="primary">LOC107816536</name>
</gene>
<name>A0A1S4C9D2_TOBAC</name>
<dbReference type="RefSeq" id="XP_016497745.1">
    <property type="nucleotide sequence ID" value="XM_016642259.1"/>
</dbReference>
<dbReference type="InterPro" id="IPR013176">
    <property type="entry name" value="Ccz1"/>
</dbReference>
<organism evidence="3">
    <name type="scientific">Nicotiana tabacum</name>
    <name type="common">Common tobacco</name>
    <dbReference type="NCBI Taxonomy" id="4097"/>
    <lineage>
        <taxon>Eukaryota</taxon>
        <taxon>Viridiplantae</taxon>
        <taxon>Streptophyta</taxon>
        <taxon>Embryophyta</taxon>
        <taxon>Tracheophyta</taxon>
        <taxon>Spermatophyta</taxon>
        <taxon>Magnoliopsida</taxon>
        <taxon>eudicotyledons</taxon>
        <taxon>Gunneridae</taxon>
        <taxon>Pentapetalae</taxon>
        <taxon>asterids</taxon>
        <taxon>lamiids</taxon>
        <taxon>Solanales</taxon>
        <taxon>Solanaceae</taxon>
        <taxon>Nicotianoideae</taxon>
        <taxon>Nicotianeae</taxon>
        <taxon>Nicotiana</taxon>
    </lineage>
</organism>
<comment type="similarity">
    <text evidence="1">Belongs to the CCZ1 family.</text>
</comment>
<dbReference type="PaxDb" id="4097-A0A1S4C9D2"/>
<evidence type="ECO:0000313" key="3">
    <source>
        <dbReference type="RefSeq" id="XP_016497745.1"/>
    </source>
</evidence>
<dbReference type="OrthoDB" id="240546at2759"/>
<sequence>MGMSAASSVNEAMKLCIFDLRRGQHEGQELDKILFFFPADLPFPTQLSVIGLSEGLITFTRIFSPEAPCEVIEAEMHSHVFYEAERDIWMVMVVEKSESEAIWRTDALRNVLKEVHSLFVMFHGSIRALLDREPSGGLTRTHLYYFVMDYLSAFEKRPSLELCCWDFLSGKKLHLPNFRDCLKERGKVQMLTIGREAALEVQSLVRVLESCAGCTQCYSLIMFQDLLVSTTLSPDDLINLFTYTVMRLTPNALSAGASSWSYLRKGSSTSNASGSLLASSTSVLDRYYSSRDTSPVGVRSYQVVRPLQHDKWSKGKDVFLVTDIWGTEVGSLSPSSPTIWLKQTEERMYLCAFQHRSLTIILFIPVTSVHNGEQGLSVVKQQILENASPKISKVEEKLSRGWVGENAYHVSGYRYLLVDGDRCISRASPPGKVTTLTKDSLVAMNKLREEVDLEKSRAKCDGSDCEKDQEICIRAKNGAWVISRVTRGKELYMVLEKANETLLYASEAVEKFSDRYCSGAFSL</sequence>
<reference evidence="3" key="1">
    <citation type="submission" date="2025-08" db="UniProtKB">
        <authorList>
            <consortium name="RefSeq"/>
        </authorList>
    </citation>
    <scope>IDENTIFICATION</scope>
</reference>